<dbReference type="AlphaFoldDB" id="A0A9P3LEN4"/>
<keyword evidence="2" id="KW-1185">Reference proteome</keyword>
<name>A0A9P3LEN4_9APHY</name>
<sequence length="103" mass="11115">MNMTLTQVDVSSFSSAKERSRACIFAVLSQGCSVLAGAAFCTEPTNDTSSSLGEVQTSVPQNGIRRRPLCLILDSPHQTRSYAQWRRITLVDGARSECCSNAA</sequence>
<reference evidence="1 2" key="1">
    <citation type="submission" date="2021-08" db="EMBL/GenBank/DDBJ databases">
        <title>Draft Genome Sequence of Phanerochaete sordida strain YK-624.</title>
        <authorList>
            <person name="Mori T."/>
            <person name="Dohra H."/>
            <person name="Suzuki T."/>
            <person name="Kawagishi H."/>
            <person name="Hirai H."/>
        </authorList>
    </citation>
    <scope>NUCLEOTIDE SEQUENCE [LARGE SCALE GENOMIC DNA]</scope>
    <source>
        <strain evidence="1 2">YK-624</strain>
    </source>
</reference>
<protein>
    <submittedName>
        <fullName evidence="1">Uncharacterized protein</fullName>
    </submittedName>
</protein>
<evidence type="ECO:0000313" key="1">
    <source>
        <dbReference type="EMBL" id="GJE92711.1"/>
    </source>
</evidence>
<proteinExistence type="predicted"/>
<accession>A0A9P3LEN4</accession>
<organism evidence="1 2">
    <name type="scientific">Phanerochaete sordida</name>
    <dbReference type="NCBI Taxonomy" id="48140"/>
    <lineage>
        <taxon>Eukaryota</taxon>
        <taxon>Fungi</taxon>
        <taxon>Dikarya</taxon>
        <taxon>Basidiomycota</taxon>
        <taxon>Agaricomycotina</taxon>
        <taxon>Agaricomycetes</taxon>
        <taxon>Polyporales</taxon>
        <taxon>Phanerochaetaceae</taxon>
        <taxon>Phanerochaete</taxon>
    </lineage>
</organism>
<evidence type="ECO:0000313" key="2">
    <source>
        <dbReference type="Proteomes" id="UP000703269"/>
    </source>
</evidence>
<gene>
    <name evidence="1" type="ORF">PsYK624_088670</name>
</gene>
<dbReference type="EMBL" id="BPQB01000028">
    <property type="protein sequence ID" value="GJE92711.1"/>
    <property type="molecule type" value="Genomic_DNA"/>
</dbReference>
<dbReference type="Proteomes" id="UP000703269">
    <property type="component" value="Unassembled WGS sequence"/>
</dbReference>
<comment type="caution">
    <text evidence="1">The sequence shown here is derived from an EMBL/GenBank/DDBJ whole genome shotgun (WGS) entry which is preliminary data.</text>
</comment>